<accession>A0A7G5XB22</accession>
<dbReference type="KEGG" id="lacs:H4075_11200"/>
<evidence type="ECO:0000313" key="3">
    <source>
        <dbReference type="Proteomes" id="UP000515344"/>
    </source>
</evidence>
<keyword evidence="3" id="KW-1185">Reference proteome</keyword>
<dbReference type="Pfam" id="PF14279">
    <property type="entry name" value="HNH_5"/>
    <property type="match status" value="1"/>
</dbReference>
<gene>
    <name evidence="2" type="ORF">H4075_11200</name>
</gene>
<reference evidence="3" key="1">
    <citation type="submission" date="2020-08" db="EMBL/GenBank/DDBJ databases">
        <title>Lacibacter sp. S13-6-6 genome sequencing.</title>
        <authorList>
            <person name="Jin L."/>
        </authorList>
    </citation>
    <scope>NUCLEOTIDE SEQUENCE [LARGE SCALE GENOMIC DNA]</scope>
    <source>
        <strain evidence="3">S13-6-6</strain>
    </source>
</reference>
<sequence>MECIFCDQENTAKSIEHIVSEAFGNKSYVAQRGRVCDDCNNRFSKFEGTALSNSVFVMERARLGIATKKGKNAKGKVDNLEIAGHEEFEKNLITIKGLTDDNFIAFDPDTKTGKLYVKSFDKSEVAASKLLLKMALSSIFTSQRELFNKYDFTNLKRFLTNKDNADWPFMTSGYEIGKFQSIPRFTDKFNLGKVRCSLRYFEMDENTLLFMFTYGAVSMVINLLNRNLEWIESYSNSDSVSSLYPEHFRKKTVTEKRIVANGSKQ</sequence>
<proteinExistence type="predicted"/>
<organism evidence="2 3">
    <name type="scientific">Lacibacter sediminis</name>
    <dbReference type="NCBI Taxonomy" id="2760713"/>
    <lineage>
        <taxon>Bacteria</taxon>
        <taxon>Pseudomonadati</taxon>
        <taxon>Bacteroidota</taxon>
        <taxon>Chitinophagia</taxon>
        <taxon>Chitinophagales</taxon>
        <taxon>Chitinophagaceae</taxon>
        <taxon>Lacibacter</taxon>
    </lineage>
</organism>
<evidence type="ECO:0000259" key="1">
    <source>
        <dbReference type="Pfam" id="PF14279"/>
    </source>
</evidence>
<dbReference type="AlphaFoldDB" id="A0A7G5XB22"/>
<dbReference type="RefSeq" id="WP_182800941.1">
    <property type="nucleotide sequence ID" value="NZ_CP060007.1"/>
</dbReference>
<dbReference type="EMBL" id="CP060007">
    <property type="protein sequence ID" value="QNA42675.1"/>
    <property type="molecule type" value="Genomic_DNA"/>
</dbReference>
<dbReference type="InterPro" id="IPR029471">
    <property type="entry name" value="HNH_5"/>
</dbReference>
<protein>
    <recommendedName>
        <fullName evidence="1">HNH endonuclease 5 domain-containing protein</fullName>
    </recommendedName>
</protein>
<evidence type="ECO:0000313" key="2">
    <source>
        <dbReference type="EMBL" id="QNA42675.1"/>
    </source>
</evidence>
<feature type="domain" description="HNH endonuclease 5" evidence="1">
    <location>
        <begin position="3"/>
        <end position="50"/>
    </location>
</feature>
<dbReference type="Proteomes" id="UP000515344">
    <property type="component" value="Chromosome"/>
</dbReference>
<name>A0A7G5XB22_9BACT</name>